<gene>
    <name evidence="2" type="ORF">CKY02_08605</name>
</gene>
<protein>
    <submittedName>
        <fullName evidence="2">Uncharacterized protein</fullName>
    </submittedName>
</protein>
<dbReference type="EMBL" id="NSCM01000009">
    <property type="protein sequence ID" value="RAX13044.1"/>
    <property type="molecule type" value="Genomic_DNA"/>
</dbReference>
<dbReference type="Proteomes" id="UP000250919">
    <property type="component" value="Unassembled WGS sequence"/>
</dbReference>
<feature type="transmembrane region" description="Helical" evidence="1">
    <location>
        <begin position="65"/>
        <end position="84"/>
    </location>
</feature>
<keyword evidence="1" id="KW-1133">Transmembrane helix</keyword>
<dbReference type="AlphaFoldDB" id="A0A329X8C9"/>
<sequence length="132" mass="14840">MWCNAGGVDPLNNKLGRTERCALIDGYRYFISFLKSTHTVQGAEKRKYQIKISVLNWQDVLRKKSIFLCSGVWFSIITGVTFLLKELPLSDRGPKGDGSKLSPFSAGVTRLFDYSVIQVGLIAFSSRSNPWM</sequence>
<evidence type="ECO:0000256" key="1">
    <source>
        <dbReference type="SAM" id="Phobius"/>
    </source>
</evidence>
<keyword evidence="1" id="KW-0472">Membrane</keyword>
<proteinExistence type="predicted"/>
<comment type="caution">
    <text evidence="2">The sequence shown here is derived from an EMBL/GenBank/DDBJ whole genome shotgun (WGS) entry which is preliminary data.</text>
</comment>
<accession>A0A329X8C9</accession>
<evidence type="ECO:0000313" key="2">
    <source>
        <dbReference type="EMBL" id="RAX13044.1"/>
    </source>
</evidence>
<keyword evidence="1" id="KW-0812">Transmembrane</keyword>
<name>A0A329X8C9_9GAMM</name>
<organism evidence="2 3">
    <name type="scientific">Photorhabdus bodei</name>
    <dbReference type="NCBI Taxonomy" id="2029681"/>
    <lineage>
        <taxon>Bacteria</taxon>
        <taxon>Pseudomonadati</taxon>
        <taxon>Pseudomonadota</taxon>
        <taxon>Gammaproteobacteria</taxon>
        <taxon>Enterobacterales</taxon>
        <taxon>Morganellaceae</taxon>
        <taxon>Photorhabdus</taxon>
    </lineage>
</organism>
<evidence type="ECO:0000313" key="3">
    <source>
        <dbReference type="Proteomes" id="UP000250919"/>
    </source>
</evidence>
<reference evidence="2 3" key="1">
    <citation type="journal article" date="2018" name="Int. J. Syst. Evol. Microbiol.">
        <title>Whole-genome-based revisit of Photorhabdus phylogeny: proposal for the elevation of most Photorhabdus subspecies to the species level and description of one novel species Photorhabdus bodei sp. nov., and one novel subspecies Photorhabdus laumondii subsp. clarkei subsp. nov.</title>
        <authorList>
            <person name="Machado R.A.R."/>
            <person name="Wuthrich D."/>
            <person name="Kuhnert P."/>
            <person name="Arce C.C.M."/>
            <person name="Thonen L."/>
            <person name="Ruiz C."/>
            <person name="Zhang X."/>
            <person name="Robert C.A.M."/>
            <person name="Karimi J."/>
            <person name="Kamali S."/>
            <person name="Ma J."/>
            <person name="Bruggmann R."/>
            <person name="Erb M."/>
        </authorList>
    </citation>
    <scope>NUCLEOTIDE SEQUENCE [LARGE SCALE GENOMIC DNA]</scope>
    <source>
        <strain evidence="2 3">LJ24-63</strain>
    </source>
</reference>